<evidence type="ECO:0000259" key="6">
    <source>
        <dbReference type="Pfam" id="PF08501"/>
    </source>
</evidence>
<dbReference type="SUPFAM" id="SSF51735">
    <property type="entry name" value="NAD(P)-binding Rossmann-fold domains"/>
    <property type="match status" value="1"/>
</dbReference>
<dbReference type="PANTHER" id="PTHR21089:SF1">
    <property type="entry name" value="BIFUNCTIONAL 3-DEHYDROQUINATE DEHYDRATASE_SHIKIMATE DEHYDROGENASE, CHLOROPLASTIC"/>
    <property type="match status" value="1"/>
</dbReference>
<dbReference type="UniPathway" id="UPA00053">
    <property type="reaction ID" value="UER00087"/>
</dbReference>
<keyword evidence="4 5" id="KW-0057">Aromatic amino acid biosynthesis</keyword>
<dbReference type="Proteomes" id="UP000030901">
    <property type="component" value="Chromosome"/>
</dbReference>
<evidence type="ECO:0000256" key="4">
    <source>
        <dbReference type="ARBA" id="ARBA00023141"/>
    </source>
</evidence>
<evidence type="ECO:0000256" key="3">
    <source>
        <dbReference type="ARBA" id="ARBA00023002"/>
    </source>
</evidence>
<feature type="binding site" evidence="5">
    <location>
        <position position="83"/>
    </location>
    <ligand>
        <name>NADP(+)</name>
        <dbReference type="ChEBI" id="CHEBI:58349"/>
    </ligand>
</feature>
<feature type="binding site" evidence="5">
    <location>
        <position position="67"/>
    </location>
    <ligand>
        <name>shikimate</name>
        <dbReference type="ChEBI" id="CHEBI:36208"/>
    </ligand>
</feature>
<reference evidence="7 8" key="1">
    <citation type="journal article" date="2014" name="Appl. Environ. Microbiol.">
        <title>Gut symbionts from distinct hosts exhibit genotoxic activity via divergent colibactin biosynthetic pathways.</title>
        <authorList>
            <person name="Engel P."/>
            <person name="Vizcaino M.I."/>
            <person name="Crawford J.M."/>
        </authorList>
    </citation>
    <scope>NUCLEOTIDE SEQUENCE [LARGE SCALE GENOMIC DNA]</scope>
    <source>
        <strain evidence="7 8">PEB0191</strain>
    </source>
</reference>
<dbReference type="GO" id="GO:0005829">
    <property type="term" value="C:cytosol"/>
    <property type="evidence" value="ECO:0007669"/>
    <property type="project" value="TreeGrafter"/>
</dbReference>
<dbReference type="GO" id="GO:0009073">
    <property type="term" value="P:aromatic amino acid family biosynthetic process"/>
    <property type="evidence" value="ECO:0007669"/>
    <property type="project" value="UniProtKB-KW"/>
</dbReference>
<keyword evidence="2 5" id="KW-0521">NADP</keyword>
<gene>
    <name evidence="5" type="primary">aroE</name>
    <name evidence="7" type="ORF">FPB0191_00327</name>
</gene>
<keyword evidence="5" id="KW-0028">Amino-acid biosynthesis</keyword>
<comment type="caution">
    <text evidence="5">Lacks conserved residue(s) required for the propagation of feature annotation.</text>
</comment>
<feature type="binding site" evidence="5">
    <location>
        <position position="241"/>
    </location>
    <ligand>
        <name>NADP(+)</name>
        <dbReference type="ChEBI" id="CHEBI:58349"/>
    </ligand>
</feature>
<dbReference type="Gene3D" id="3.40.50.720">
    <property type="entry name" value="NAD(P)-binding Rossmann-like Domain"/>
    <property type="match status" value="1"/>
</dbReference>
<keyword evidence="3 5" id="KW-0560">Oxidoreductase</keyword>
<feature type="active site" description="Proton acceptor" evidence="5">
    <location>
        <position position="71"/>
    </location>
</feature>
<dbReference type="GO" id="GO:0050661">
    <property type="term" value="F:NADP binding"/>
    <property type="evidence" value="ECO:0007669"/>
    <property type="project" value="TreeGrafter"/>
</dbReference>
<organism evidence="7 8">
    <name type="scientific">Frischella perrara</name>
    <dbReference type="NCBI Taxonomy" id="1267021"/>
    <lineage>
        <taxon>Bacteria</taxon>
        <taxon>Pseudomonadati</taxon>
        <taxon>Pseudomonadota</taxon>
        <taxon>Gammaproteobacteria</taxon>
        <taxon>Orbales</taxon>
        <taxon>Orbaceae</taxon>
        <taxon>Frischella</taxon>
    </lineage>
</organism>
<dbReference type="RefSeq" id="WP_039103516.1">
    <property type="nucleotide sequence ID" value="NZ_CAMKYU010000014.1"/>
</dbReference>
<dbReference type="EC" id="1.1.1.25" evidence="5"/>
<dbReference type="HAMAP" id="MF_00222">
    <property type="entry name" value="Shikimate_DH_AroE"/>
    <property type="match status" value="1"/>
</dbReference>
<dbReference type="STRING" id="1267021.FPB0191_00327"/>
<feature type="binding site" evidence="5">
    <location>
        <begin position="20"/>
        <end position="22"/>
    </location>
    <ligand>
        <name>shikimate</name>
        <dbReference type="ChEBI" id="CHEBI:36208"/>
    </ligand>
</feature>
<feature type="binding site" evidence="5">
    <location>
        <position position="218"/>
    </location>
    <ligand>
        <name>NADP(+)</name>
        <dbReference type="ChEBI" id="CHEBI:58349"/>
    </ligand>
</feature>
<comment type="function">
    <text evidence="5">Involved in the biosynthesis of the chorismate, which leads to the biosynthesis of aromatic amino acids. Catalyzes the reversible NADPH linked reduction of 3-dehydroshikimate (DHSA) to yield shikimate (SA).</text>
</comment>
<dbReference type="KEGG" id="fpp:FPB0191_00327"/>
<evidence type="ECO:0000256" key="5">
    <source>
        <dbReference type="HAMAP-Rule" id="MF_00222"/>
    </source>
</evidence>
<dbReference type="InterPro" id="IPR013708">
    <property type="entry name" value="Shikimate_DH-bd_N"/>
</dbReference>
<dbReference type="SUPFAM" id="SSF53223">
    <property type="entry name" value="Aminoacid dehydrogenase-like, N-terminal domain"/>
    <property type="match status" value="1"/>
</dbReference>
<feature type="binding site" evidence="5">
    <location>
        <position position="248"/>
    </location>
    <ligand>
        <name>shikimate</name>
        <dbReference type="ChEBI" id="CHEBI:36208"/>
    </ligand>
</feature>
<dbReference type="GO" id="GO:0004764">
    <property type="term" value="F:shikimate 3-dehydrogenase (NADP+) activity"/>
    <property type="evidence" value="ECO:0007669"/>
    <property type="project" value="UniProtKB-UniRule"/>
</dbReference>
<feature type="domain" description="Shikimate dehydrogenase substrate binding N-terminal" evidence="6">
    <location>
        <begin position="12"/>
        <end position="94"/>
    </location>
</feature>
<evidence type="ECO:0000256" key="1">
    <source>
        <dbReference type="ARBA" id="ARBA00004871"/>
    </source>
</evidence>
<sequence>MSQFKPYDIYGIIGYPLGQTLSPLIHTTSFKDQNIPAVLVAWPMPPAEVEDFIKSIRLLNIRGCCVTIPHKQTVIPFLDKVTDRVKKVGAANLIYWDGDKLCGDNTDVKGFIEPLEREPLPKDYKQVLLLGAGGAARAAVVGLQTLGYSDITVTDIVEDLPNALAKEFGLKTVKWDQRHNVEAQIIVNSTPLGMLGKYEGQTPYQADWFKGQGVAYDIVYTPYYTQFRLDAEKAGWKSISGREMFIGQANEQYKIWTGHHLSDNAKQAVIDALSEK</sequence>
<dbReference type="InterPro" id="IPR022893">
    <property type="entry name" value="Shikimate_DH_fam"/>
</dbReference>
<evidence type="ECO:0000313" key="7">
    <source>
        <dbReference type="EMBL" id="AJA44165.1"/>
    </source>
</evidence>
<feature type="binding site" evidence="5">
    <location>
        <begin position="131"/>
        <end position="135"/>
    </location>
    <ligand>
        <name>NADP(+)</name>
        <dbReference type="ChEBI" id="CHEBI:58349"/>
    </ligand>
</feature>
<dbReference type="HOGENOM" id="CLU_044063_4_1_6"/>
<dbReference type="Pfam" id="PF08501">
    <property type="entry name" value="Shikimate_dh_N"/>
    <property type="match status" value="1"/>
</dbReference>
<proteinExistence type="inferred from homology"/>
<dbReference type="EMBL" id="CP009056">
    <property type="protein sequence ID" value="AJA44165.1"/>
    <property type="molecule type" value="Genomic_DNA"/>
</dbReference>
<keyword evidence="8" id="KW-1185">Reference proteome</keyword>
<comment type="catalytic activity">
    <reaction evidence="5">
        <text>shikimate + NADP(+) = 3-dehydroshikimate + NADPH + H(+)</text>
        <dbReference type="Rhea" id="RHEA:17737"/>
        <dbReference type="ChEBI" id="CHEBI:15378"/>
        <dbReference type="ChEBI" id="CHEBI:16630"/>
        <dbReference type="ChEBI" id="CHEBI:36208"/>
        <dbReference type="ChEBI" id="CHEBI:57783"/>
        <dbReference type="ChEBI" id="CHEBI:58349"/>
        <dbReference type="EC" id="1.1.1.25"/>
    </reaction>
</comment>
<dbReference type="PANTHER" id="PTHR21089">
    <property type="entry name" value="SHIKIMATE DEHYDROGENASE"/>
    <property type="match status" value="1"/>
</dbReference>
<dbReference type="InterPro" id="IPR046346">
    <property type="entry name" value="Aminoacid_DH-like_N_sf"/>
</dbReference>
<protein>
    <recommendedName>
        <fullName evidence="5">Shikimate dehydrogenase (NADP(+))</fullName>
        <shortName evidence="5">SDH</shortName>
        <ecNumber evidence="5">1.1.1.25</ecNumber>
    </recommendedName>
</protein>
<dbReference type="GO" id="GO:0008652">
    <property type="term" value="P:amino acid biosynthetic process"/>
    <property type="evidence" value="ECO:0007669"/>
    <property type="project" value="UniProtKB-KW"/>
</dbReference>
<dbReference type="Gene3D" id="3.40.50.10860">
    <property type="entry name" value="Leucine Dehydrogenase, chain A, domain 1"/>
    <property type="match status" value="1"/>
</dbReference>
<feature type="binding site" evidence="5">
    <location>
        <position position="107"/>
    </location>
    <ligand>
        <name>shikimate</name>
        <dbReference type="ChEBI" id="CHEBI:36208"/>
    </ligand>
</feature>
<dbReference type="AlphaFoldDB" id="A0A0A7RXW4"/>
<feature type="binding site" evidence="5">
    <location>
        <position position="220"/>
    </location>
    <ligand>
        <name>shikimate</name>
        <dbReference type="ChEBI" id="CHEBI:36208"/>
    </ligand>
</feature>
<evidence type="ECO:0000256" key="2">
    <source>
        <dbReference type="ARBA" id="ARBA00022857"/>
    </source>
</evidence>
<evidence type="ECO:0000313" key="8">
    <source>
        <dbReference type="Proteomes" id="UP000030901"/>
    </source>
</evidence>
<feature type="binding site" evidence="5">
    <location>
        <position position="92"/>
    </location>
    <ligand>
        <name>shikimate</name>
        <dbReference type="ChEBI" id="CHEBI:36208"/>
    </ligand>
</feature>
<dbReference type="InterPro" id="IPR036291">
    <property type="entry name" value="NAD(P)-bd_dom_sf"/>
</dbReference>
<dbReference type="GO" id="GO:0009423">
    <property type="term" value="P:chorismate biosynthetic process"/>
    <property type="evidence" value="ECO:0007669"/>
    <property type="project" value="UniProtKB-UniRule"/>
</dbReference>
<dbReference type="GO" id="GO:0019632">
    <property type="term" value="P:shikimate metabolic process"/>
    <property type="evidence" value="ECO:0007669"/>
    <property type="project" value="TreeGrafter"/>
</dbReference>
<accession>A0A0A7RXW4</accession>
<name>A0A0A7RXW4_FRIPE</name>
<comment type="subunit">
    <text evidence="5">Homodimer.</text>
</comment>
<comment type="similarity">
    <text evidence="5">Belongs to the shikimate dehydrogenase family.</text>
</comment>
<dbReference type="OrthoDB" id="3609723at2"/>
<comment type="pathway">
    <text evidence="1 5">Metabolic intermediate biosynthesis; chorismate biosynthesis; chorismate from D-erythrose 4-phosphate and phosphoenolpyruvate: step 4/7.</text>
</comment>